<gene>
    <name evidence="4" type="ORF">ABB05_06225</name>
</gene>
<dbReference type="PROSITE" id="PS51257">
    <property type="entry name" value="PROKAR_LIPOPROTEIN"/>
    <property type="match status" value="1"/>
</dbReference>
<dbReference type="InterPro" id="IPR050490">
    <property type="entry name" value="Bact_solute-bd_prot1"/>
</dbReference>
<dbReference type="Gene3D" id="3.40.190.10">
    <property type="entry name" value="Periplasmic binding protein-like II"/>
    <property type="match status" value="2"/>
</dbReference>
<evidence type="ECO:0000256" key="3">
    <source>
        <dbReference type="SAM" id="SignalP"/>
    </source>
</evidence>
<evidence type="ECO:0000256" key="2">
    <source>
        <dbReference type="ARBA" id="ARBA00022448"/>
    </source>
</evidence>
<feature type="signal peptide" evidence="3">
    <location>
        <begin position="1"/>
        <end position="23"/>
    </location>
</feature>
<dbReference type="SUPFAM" id="SSF53850">
    <property type="entry name" value="Periplasmic binding protein-like II"/>
    <property type="match status" value="1"/>
</dbReference>
<dbReference type="PANTHER" id="PTHR43649:SF29">
    <property type="entry name" value="OSMOPROTECTIVE COMPOUNDS-BINDING PROTEIN GGTB"/>
    <property type="match status" value="1"/>
</dbReference>
<dbReference type="InterPro" id="IPR006059">
    <property type="entry name" value="SBP"/>
</dbReference>
<dbReference type="STRING" id="217031.ABB05_06225"/>
<accession>A0A178A1D9</accession>
<sequence>MLRKKGQLFAFLMTTFLVFVGLAGCSEDKSTSSSTDNENVDGVTLSVLIGNTSSKAGVEAVAKLVEEKYNIKTEFEIRPSGAEGDNLMKTRLATGDMTDIAYYNSGSLMHALNPSKNFVDLSDEPYADKLMDSFKESVSDQNGLYGIPGNPVQVGGWFYNKKLYEELGLEVPKTWTELMENNEKIKEAGKTPVIGTYKETWTSQLIVLADNFNVLAENPDFPENYTANKAKIATTPGALKSFEKMQDIYEKGYMNEDFLSTTYDAGMKMLAEGEGAHYPMLSQILPLMAENYPDEIGDIGVFPQPGDNAEKNGFTIWMPNAYYINKNSENIDAAKKWFEVFVSEEGVAAYLAADPPIGPFAIEDVKLPEDVFTAVKDMTPYFEEDKTAPALEFLSPLKGPNLEQILIEVGSGIKSAKEGAELYDKDVEKQAKQLNLEGW</sequence>
<reference evidence="4 5" key="1">
    <citation type="submission" date="2015-05" db="EMBL/GenBank/DDBJ databases">
        <title>Comparison of genome.</title>
        <authorList>
            <person name="Zheng Z."/>
            <person name="Sun M."/>
        </authorList>
    </citation>
    <scope>NUCLEOTIDE SEQUENCE [LARGE SCALE GENOMIC DNA]</scope>
    <source>
        <strain evidence="4 5">G25-74</strain>
    </source>
</reference>
<protein>
    <submittedName>
        <fullName evidence="4">ABC transporter substrate-binding protein</fullName>
    </submittedName>
</protein>
<dbReference type="RefSeq" id="WP_057981885.1">
    <property type="nucleotide sequence ID" value="NZ_JAGGKH010000003.1"/>
</dbReference>
<feature type="chain" id="PRO_5038696931" evidence="3">
    <location>
        <begin position="24"/>
        <end position="439"/>
    </location>
</feature>
<comment type="caution">
    <text evidence="4">The sequence shown here is derived from an EMBL/GenBank/DDBJ whole genome shotgun (WGS) entry which is preliminary data.</text>
</comment>
<keyword evidence="2" id="KW-0813">Transport</keyword>
<evidence type="ECO:0000256" key="1">
    <source>
        <dbReference type="ARBA" id="ARBA00008520"/>
    </source>
</evidence>
<dbReference type="PATRIC" id="fig|217031.6.peg.1347"/>
<organism evidence="4 5">
    <name type="scientific">Lederbergia galactosidilytica</name>
    <dbReference type="NCBI Taxonomy" id="217031"/>
    <lineage>
        <taxon>Bacteria</taxon>
        <taxon>Bacillati</taxon>
        <taxon>Bacillota</taxon>
        <taxon>Bacilli</taxon>
        <taxon>Bacillales</taxon>
        <taxon>Bacillaceae</taxon>
        <taxon>Lederbergia</taxon>
    </lineage>
</organism>
<dbReference type="Pfam" id="PF01547">
    <property type="entry name" value="SBP_bac_1"/>
    <property type="match status" value="1"/>
</dbReference>
<proteinExistence type="inferred from homology"/>
<comment type="similarity">
    <text evidence="1">Belongs to the bacterial solute-binding protein 1 family.</text>
</comment>
<dbReference type="PANTHER" id="PTHR43649">
    <property type="entry name" value="ARABINOSE-BINDING PROTEIN-RELATED"/>
    <property type="match status" value="1"/>
</dbReference>
<evidence type="ECO:0000313" key="5">
    <source>
        <dbReference type="Proteomes" id="UP000077881"/>
    </source>
</evidence>
<evidence type="ECO:0000313" key="4">
    <source>
        <dbReference type="EMBL" id="OAK74007.1"/>
    </source>
</evidence>
<name>A0A178A1D9_9BACI</name>
<dbReference type="OrthoDB" id="9798191at2"/>
<keyword evidence="3" id="KW-0732">Signal</keyword>
<dbReference type="Proteomes" id="UP000077881">
    <property type="component" value="Unassembled WGS sequence"/>
</dbReference>
<keyword evidence="5" id="KW-1185">Reference proteome</keyword>
<dbReference type="AlphaFoldDB" id="A0A178A1D9"/>
<dbReference type="EMBL" id="LDJR01000028">
    <property type="protein sequence ID" value="OAK74007.1"/>
    <property type="molecule type" value="Genomic_DNA"/>
</dbReference>